<dbReference type="InterPro" id="IPR009317">
    <property type="entry name" value="ChaB"/>
</dbReference>
<dbReference type="RefSeq" id="NP_818686.1">
    <property type="nucleotide sequence ID" value="NC_004690.1"/>
</dbReference>
<sequence length="155" mass="17937">MLHAVFFKEGLPARAQKLFNSTFRQYNDPAGANEEVAFKMARAAVEREYVKLNNNWIPKKAAETIVSHDIYDSDTDEEHYTNSLQPTNTSMANHPNTTLHNNKNDKNYGNAQDVDEYEEENDGDEDEGFDYNDKFNYSNKYNNDDDETLSDDSFR</sequence>
<evidence type="ECO:0000313" key="3">
    <source>
        <dbReference type="Proteomes" id="UP000232720"/>
    </source>
</evidence>
<dbReference type="InterPro" id="IPR037205">
    <property type="entry name" value="ChaB_sf"/>
</dbReference>
<evidence type="ECO:0000256" key="1">
    <source>
        <dbReference type="SAM" id="MobiDB-lite"/>
    </source>
</evidence>
<dbReference type="OrthoDB" id="21099at10239"/>
<feature type="region of interest" description="Disordered" evidence="1">
    <location>
        <begin position="75"/>
        <end position="155"/>
    </location>
</feature>
<protein>
    <submittedName>
        <fullName evidence="2">Uncharacterized protein</fullName>
    </submittedName>
</protein>
<keyword evidence="3" id="KW-1185">Reference proteome</keyword>
<dbReference type="KEGG" id="vg:1485815"/>
<dbReference type="Pfam" id="PF06150">
    <property type="entry name" value="ChaB"/>
    <property type="match status" value="1"/>
</dbReference>
<dbReference type="SUPFAM" id="SSF140376">
    <property type="entry name" value="ChaB-like"/>
    <property type="match status" value="1"/>
</dbReference>
<dbReference type="EMBL" id="AP006270">
    <property type="protein sequence ID" value="BAC67290.1"/>
    <property type="molecule type" value="Genomic_DNA"/>
</dbReference>
<feature type="compositionally biased region" description="Acidic residues" evidence="1">
    <location>
        <begin position="113"/>
        <end position="130"/>
    </location>
</feature>
<dbReference type="GeneID" id="1485815"/>
<feature type="compositionally biased region" description="Acidic residues" evidence="1">
    <location>
        <begin position="144"/>
        <end position="155"/>
    </location>
</feature>
<evidence type="ECO:0000313" key="2">
    <source>
        <dbReference type="EMBL" id="BAC67290.1"/>
    </source>
</evidence>
<reference evidence="2 3" key="1">
    <citation type="journal article" date="2003" name="Virology">
        <title>Genome sequence and organization of a nucleopolyhedrovirus isolated from the smaller tea tortrix, Adoxophyes honmai.</title>
        <authorList>
            <person name="Nakai M."/>
            <person name="Goto C."/>
            <person name="Kang W."/>
            <person name="Shikata M."/>
            <person name="Luque T."/>
            <person name="Kunimi Y."/>
        </authorList>
    </citation>
    <scope>NUCLEOTIDE SEQUENCE [LARGE SCALE GENOMIC DNA]</scope>
    <source>
        <strain evidence="2 3">ADN001</strain>
    </source>
</reference>
<organism evidence="2 3">
    <name type="scientific">Adoxophyes honmai nucleopolyhedrovirus</name>
    <dbReference type="NCBI Taxonomy" id="224399"/>
    <lineage>
        <taxon>Viruses</taxon>
        <taxon>Viruses incertae sedis</taxon>
        <taxon>Naldaviricetes</taxon>
        <taxon>Lefavirales</taxon>
        <taxon>Baculoviridae</taxon>
        <taxon>Alphabaculovirus</taxon>
        <taxon>Alphabaculovirus adhonmai</taxon>
    </lineage>
</organism>
<proteinExistence type="predicted"/>
<name>Q80LQ7_NPVAH</name>
<feature type="compositionally biased region" description="Polar residues" evidence="1">
    <location>
        <begin position="81"/>
        <end position="101"/>
    </location>
</feature>
<accession>Q80LQ7</accession>
<dbReference type="Gene3D" id="1.10.1740.70">
    <property type="entry name" value="ChaB"/>
    <property type="match status" value="1"/>
</dbReference>
<organismHost>
    <name type="scientific">Adoxophyes honmai</name>
    <name type="common">Smaller tea tortrix moth</name>
    <dbReference type="NCBI Taxonomy" id="85585"/>
</organismHost>
<dbReference type="Proteomes" id="UP000232720">
    <property type="component" value="Genome"/>
</dbReference>